<evidence type="ECO:0000313" key="7">
    <source>
        <dbReference type="EMBL" id="KAB7505567.1"/>
    </source>
</evidence>
<comment type="subunit">
    <text evidence="1">Self-associates forming complexes of several hundred monomers.</text>
</comment>
<evidence type="ECO:0000256" key="2">
    <source>
        <dbReference type="ARBA" id="ARBA00016807"/>
    </source>
</evidence>
<gene>
    <name evidence="7" type="ORF">Anas_00315</name>
</gene>
<dbReference type="Pfam" id="PF13873">
    <property type="entry name" value="Myb_DNA-bind_5"/>
    <property type="match status" value="1"/>
</dbReference>
<evidence type="ECO:0000259" key="6">
    <source>
        <dbReference type="Pfam" id="PF13873"/>
    </source>
</evidence>
<dbReference type="InterPro" id="IPR028002">
    <property type="entry name" value="Myb_DNA-bind_5"/>
</dbReference>
<feature type="coiled-coil region" evidence="4">
    <location>
        <begin position="374"/>
        <end position="431"/>
    </location>
</feature>
<dbReference type="Proteomes" id="UP000326759">
    <property type="component" value="Unassembled WGS sequence"/>
</dbReference>
<accession>A0A5N5TH46</accession>
<evidence type="ECO:0000256" key="4">
    <source>
        <dbReference type="SAM" id="Coils"/>
    </source>
</evidence>
<protein>
    <recommendedName>
        <fullName evidence="2">Regulatory protein zeste</fullName>
    </recommendedName>
</protein>
<keyword evidence="4" id="KW-0175">Coiled coil</keyword>
<feature type="domain" description="Myb/SANT-like DNA-binding" evidence="6">
    <location>
        <begin position="16"/>
        <end position="85"/>
    </location>
</feature>
<organism evidence="7 8">
    <name type="scientific">Armadillidium nasatum</name>
    <dbReference type="NCBI Taxonomy" id="96803"/>
    <lineage>
        <taxon>Eukaryota</taxon>
        <taxon>Metazoa</taxon>
        <taxon>Ecdysozoa</taxon>
        <taxon>Arthropoda</taxon>
        <taxon>Crustacea</taxon>
        <taxon>Multicrustacea</taxon>
        <taxon>Malacostraca</taxon>
        <taxon>Eumalacostraca</taxon>
        <taxon>Peracarida</taxon>
        <taxon>Isopoda</taxon>
        <taxon>Oniscidea</taxon>
        <taxon>Crinocheta</taxon>
        <taxon>Armadillidiidae</taxon>
        <taxon>Armadillidium</taxon>
    </lineage>
</organism>
<evidence type="ECO:0000313" key="8">
    <source>
        <dbReference type="Proteomes" id="UP000326759"/>
    </source>
</evidence>
<evidence type="ECO:0000256" key="5">
    <source>
        <dbReference type="SAM" id="MobiDB-lite"/>
    </source>
</evidence>
<sequence>MEDTPFRSRAQGAVDSERMQLLSIIAHHWDELERYEYGGGTQKQKWDLWDEIGKEFNSHPSVTITRTPLQIKTLFKNMKTKAKKYKLKLESCKVSGVIMESDIVSETVLQLTKNQSKESLKTLLESLKNIKYFDPKTNMPLPVETVENRIEIENSYELSESPSDDWQNMTTEVEDVPDIKEEVIEAFDSPCIIREDQSPISFPANEENSSDGNMSDNNIGQTLPETSSSPSEVHIGDLSVTPLSSGRKSPLNGLKIVSPISLGIPVHTQEESSTSLIPDHNSDNADNNSLSNRIILQPKTLLNTPISVLNLSNLIEKDVKKSRLSENLLYTKINFNSSLNSFADKNKDKTCCCPDYHNQMLNLAQKEHELTLSLINEKILAKREERRLHEEERKFREQNFLLKQEERRASLAEHQARMRLLELECKATQKRCKVNEWTSKWILRNGSKEI</sequence>
<evidence type="ECO:0000256" key="1">
    <source>
        <dbReference type="ARBA" id="ARBA00011764"/>
    </source>
</evidence>
<dbReference type="EMBL" id="SEYY01001196">
    <property type="protein sequence ID" value="KAB7505567.1"/>
    <property type="molecule type" value="Genomic_DNA"/>
</dbReference>
<comment type="caution">
    <text evidence="7">The sequence shown here is derived from an EMBL/GenBank/DDBJ whole genome shotgun (WGS) entry which is preliminary data.</text>
</comment>
<name>A0A5N5TH46_9CRUS</name>
<feature type="region of interest" description="Disordered" evidence="5">
    <location>
        <begin position="195"/>
        <end position="248"/>
    </location>
</feature>
<keyword evidence="8" id="KW-1185">Reference proteome</keyword>
<reference evidence="7 8" key="1">
    <citation type="journal article" date="2019" name="PLoS Biol.">
        <title>Sex chromosomes control vertical transmission of feminizing Wolbachia symbionts in an isopod.</title>
        <authorList>
            <person name="Becking T."/>
            <person name="Chebbi M.A."/>
            <person name="Giraud I."/>
            <person name="Moumen B."/>
            <person name="Laverre T."/>
            <person name="Caubet Y."/>
            <person name="Peccoud J."/>
            <person name="Gilbert C."/>
            <person name="Cordaux R."/>
        </authorList>
    </citation>
    <scope>NUCLEOTIDE SEQUENCE [LARGE SCALE GENOMIC DNA]</scope>
    <source>
        <strain evidence="7">ANa2</strain>
        <tissue evidence="7">Whole body excluding digestive tract and cuticle</tissue>
    </source>
</reference>
<dbReference type="AlphaFoldDB" id="A0A5N5TH46"/>
<proteinExistence type="predicted"/>
<dbReference type="OrthoDB" id="6383844at2759"/>
<feature type="compositionally biased region" description="Polar residues" evidence="5">
    <location>
        <begin position="206"/>
        <end position="231"/>
    </location>
</feature>
<comment type="function">
    <text evidence="3">Involved in transvection phenomena (= synapsis-dependent gene expression), where the synaptic pairing of chromosomes carrying genes with which zeste interacts influences the expression of these genes. Zeste binds to DNA and stimulates transcription from a nearby promoter.</text>
</comment>
<evidence type="ECO:0000256" key="3">
    <source>
        <dbReference type="ARBA" id="ARBA00025466"/>
    </source>
</evidence>